<dbReference type="Proteomes" id="UP001147782">
    <property type="component" value="Unassembled WGS sequence"/>
</dbReference>
<reference evidence="1" key="1">
    <citation type="submission" date="2022-11" db="EMBL/GenBank/DDBJ databases">
        <authorList>
            <person name="Petersen C."/>
        </authorList>
    </citation>
    <scope>NUCLEOTIDE SEQUENCE</scope>
    <source>
        <strain evidence="1">IBT 29864</strain>
    </source>
</reference>
<protein>
    <submittedName>
        <fullName evidence="1">Uncharacterized protein</fullName>
    </submittedName>
</protein>
<comment type="caution">
    <text evidence="1">The sequence shown here is derived from an EMBL/GenBank/DDBJ whole genome shotgun (WGS) entry which is preliminary data.</text>
</comment>
<dbReference type="OrthoDB" id="4288007at2759"/>
<reference evidence="1" key="2">
    <citation type="journal article" date="2023" name="IMA Fungus">
        <title>Comparative genomic study of the Penicillium genus elucidates a diverse pangenome and 15 lateral gene transfer events.</title>
        <authorList>
            <person name="Petersen C."/>
            <person name="Sorensen T."/>
            <person name="Nielsen M.R."/>
            <person name="Sondergaard T.E."/>
            <person name="Sorensen J.L."/>
            <person name="Fitzpatrick D.A."/>
            <person name="Frisvad J.C."/>
            <person name="Nielsen K.L."/>
        </authorList>
    </citation>
    <scope>NUCLEOTIDE SEQUENCE</scope>
    <source>
        <strain evidence="1">IBT 29864</strain>
    </source>
</reference>
<evidence type="ECO:0000313" key="2">
    <source>
        <dbReference type="Proteomes" id="UP001147782"/>
    </source>
</evidence>
<sequence>MIDGHQGPDGKQHVVLPRTQATKLPEVYRVSLYAIHKLERGRRAYIWPWKRSVFSILIPLRLEDVIDDQIPRPCEADPGYESWKSWSKVVRCWMLNQLSLEVIKNLEIFCRRVDVELDSEDQLPRYSDDLYTLIVKAFMTGEETTQSKAVIAIRTTRRDQFEPAGEYIEEWRKVIRQIQSQKIPFDLYIVTKFMLLELRDEMPMNINTFEDQIDRLSVGYISHERFLQICDEMIAKSKITVDKSMAI</sequence>
<dbReference type="AlphaFoldDB" id="A0A9W9UU28"/>
<dbReference type="RefSeq" id="XP_056549518.1">
    <property type="nucleotide sequence ID" value="XM_056705620.1"/>
</dbReference>
<dbReference type="EMBL" id="JAPZBS010000010">
    <property type="protein sequence ID" value="KAJ5355495.1"/>
    <property type="molecule type" value="Genomic_DNA"/>
</dbReference>
<proteinExistence type="predicted"/>
<organism evidence="1 2">
    <name type="scientific">Penicillium cataractarum</name>
    <dbReference type="NCBI Taxonomy" id="2100454"/>
    <lineage>
        <taxon>Eukaryota</taxon>
        <taxon>Fungi</taxon>
        <taxon>Dikarya</taxon>
        <taxon>Ascomycota</taxon>
        <taxon>Pezizomycotina</taxon>
        <taxon>Eurotiomycetes</taxon>
        <taxon>Eurotiomycetidae</taxon>
        <taxon>Eurotiales</taxon>
        <taxon>Aspergillaceae</taxon>
        <taxon>Penicillium</taxon>
    </lineage>
</organism>
<keyword evidence="2" id="KW-1185">Reference proteome</keyword>
<dbReference type="GeneID" id="81444799"/>
<evidence type="ECO:0000313" key="1">
    <source>
        <dbReference type="EMBL" id="KAJ5355495.1"/>
    </source>
</evidence>
<gene>
    <name evidence="1" type="ORF">N7496_012707</name>
</gene>
<accession>A0A9W9UU28</accession>
<name>A0A9W9UU28_9EURO</name>